<dbReference type="InterPro" id="IPR053031">
    <property type="entry name" value="Cuticle_assoc_protein"/>
</dbReference>
<dbReference type="AlphaFoldDB" id="A0AAV0DDU2"/>
<dbReference type="GO" id="GO:1990837">
    <property type="term" value="F:sequence-specific double-stranded DNA binding"/>
    <property type="evidence" value="ECO:0007669"/>
    <property type="project" value="TreeGrafter"/>
</dbReference>
<dbReference type="Proteomes" id="UP001152523">
    <property type="component" value="Unassembled WGS sequence"/>
</dbReference>
<keyword evidence="3" id="KW-1185">Reference proteome</keyword>
<gene>
    <name evidence="1" type="ORF">CEPIT_LOCUS14715</name>
    <name evidence="2" type="ORF">CEPIT_LOCUS28036</name>
</gene>
<evidence type="ECO:0000313" key="1">
    <source>
        <dbReference type="EMBL" id="CAH9099035.1"/>
    </source>
</evidence>
<dbReference type="PANTHER" id="PTHR34396">
    <property type="entry name" value="OS03G0264950 PROTEIN-RELATED"/>
    <property type="match status" value="1"/>
</dbReference>
<accession>A0AAV0DDU2</accession>
<dbReference type="EMBL" id="CAMAPF010000104">
    <property type="protein sequence ID" value="CAH9099035.1"/>
    <property type="molecule type" value="Genomic_DNA"/>
</dbReference>
<proteinExistence type="predicted"/>
<dbReference type="PANTHER" id="PTHR34396:SF25">
    <property type="entry name" value="BOUNDARY ELEMENT ASSOCIATED FACTOR"/>
    <property type="match status" value="1"/>
</dbReference>
<dbReference type="GO" id="GO:0006357">
    <property type="term" value="P:regulation of transcription by RNA polymerase II"/>
    <property type="evidence" value="ECO:0007669"/>
    <property type="project" value="TreeGrafter"/>
</dbReference>
<comment type="caution">
    <text evidence="1">The sequence shown here is derived from an EMBL/GenBank/DDBJ whole genome shotgun (WGS) entry which is preliminary data.</text>
</comment>
<organism evidence="1 3">
    <name type="scientific">Cuscuta epithymum</name>
    <dbReference type="NCBI Taxonomy" id="186058"/>
    <lineage>
        <taxon>Eukaryota</taxon>
        <taxon>Viridiplantae</taxon>
        <taxon>Streptophyta</taxon>
        <taxon>Embryophyta</taxon>
        <taxon>Tracheophyta</taxon>
        <taxon>Spermatophyta</taxon>
        <taxon>Magnoliopsida</taxon>
        <taxon>eudicotyledons</taxon>
        <taxon>Gunneridae</taxon>
        <taxon>Pentapetalae</taxon>
        <taxon>asterids</taxon>
        <taxon>lamiids</taxon>
        <taxon>Solanales</taxon>
        <taxon>Convolvulaceae</taxon>
        <taxon>Cuscuteae</taxon>
        <taxon>Cuscuta</taxon>
        <taxon>Cuscuta subgen. Cuscuta</taxon>
    </lineage>
</organism>
<sequence>MELARMIILHGYPLKMVEHIGFSNFVNSLNPCFKMVSRNSIKKDCLKIFEIEKKAMMETLEKNDGRVAVTN</sequence>
<dbReference type="GO" id="GO:0005634">
    <property type="term" value="C:nucleus"/>
    <property type="evidence" value="ECO:0007669"/>
    <property type="project" value="TreeGrafter"/>
</dbReference>
<protein>
    <submittedName>
        <fullName evidence="1">Uncharacterized protein</fullName>
    </submittedName>
</protein>
<name>A0AAV0DDU2_9ASTE</name>
<reference evidence="1" key="1">
    <citation type="submission" date="2022-07" db="EMBL/GenBank/DDBJ databases">
        <authorList>
            <person name="Macas J."/>
            <person name="Novak P."/>
            <person name="Neumann P."/>
        </authorList>
    </citation>
    <scope>NUCLEOTIDE SEQUENCE</scope>
</reference>
<evidence type="ECO:0000313" key="3">
    <source>
        <dbReference type="Proteomes" id="UP001152523"/>
    </source>
</evidence>
<evidence type="ECO:0000313" key="2">
    <source>
        <dbReference type="EMBL" id="CAH9127081.1"/>
    </source>
</evidence>
<dbReference type="EMBL" id="CAMAPF010000945">
    <property type="protein sequence ID" value="CAH9127081.1"/>
    <property type="molecule type" value="Genomic_DNA"/>
</dbReference>